<feature type="domain" description="AAA+ ATPase" evidence="1">
    <location>
        <begin position="28"/>
        <end position="351"/>
    </location>
</feature>
<keyword evidence="2" id="KW-0547">Nucleotide-binding</keyword>
<dbReference type="InterPro" id="IPR002789">
    <property type="entry name" value="HerA_central"/>
</dbReference>
<dbReference type="GO" id="GO:0005524">
    <property type="term" value="F:ATP binding"/>
    <property type="evidence" value="ECO:0007669"/>
    <property type="project" value="UniProtKB-KW"/>
</dbReference>
<keyword evidence="2" id="KW-0067">ATP-binding</keyword>
<proteinExistence type="predicted"/>
<dbReference type="InterPro" id="IPR027417">
    <property type="entry name" value="P-loop_NTPase"/>
</dbReference>
<accession>A0ABS5QT52</accession>
<protein>
    <submittedName>
        <fullName evidence="2">ATP-binding protein</fullName>
    </submittedName>
</protein>
<comment type="caution">
    <text evidence="2">The sequence shown here is derived from an EMBL/GenBank/DDBJ whole genome shotgun (WGS) entry which is preliminary data.</text>
</comment>
<dbReference type="SMART" id="SM00382">
    <property type="entry name" value="AAA"/>
    <property type="match status" value="1"/>
</dbReference>
<dbReference type="PANTHER" id="PTHR42957:SF1">
    <property type="entry name" value="HELICASE MJ1565-RELATED"/>
    <property type="match status" value="1"/>
</dbReference>
<dbReference type="Gene3D" id="3.40.50.300">
    <property type="entry name" value="P-loop containing nucleotide triphosphate hydrolases"/>
    <property type="match status" value="2"/>
</dbReference>
<evidence type="ECO:0000313" key="2">
    <source>
        <dbReference type="EMBL" id="MBS9336381.1"/>
    </source>
</evidence>
<keyword evidence="3" id="KW-1185">Reference proteome</keyword>
<dbReference type="InterPro" id="IPR008571">
    <property type="entry name" value="HerA-like"/>
</dbReference>
<name>A0ABS5QT52_9LACO</name>
<sequence>MSKANQAEIYLGKGFLNRPFSLPYQSLLGKHLLITGQTGSGKSTSAKQIISQLQQVNVTNIVFDPTGEYGRDLENVVTYRLGQNGYIDLRSQSAEEIVSLLGLNWSTELVLKLQAAIYSLRIQATLKAGPGGLYSKVNRSAAEHERDLEGLTVLNQDYDMTLLAKQLQQEFVRPFPDERADYQLLGQELDHPAIQKNWAAIQDLQGQLDDEELNKIFHFHPLENGKTQYELTFILKTFEEKAGSNRSLVIDLAALQDHPKVQKRVLSHLMQRTLQNRLASAVKQPVVLFLDEAHRYIDQTGPINENGLFQLLREGRKHHLNVVIATQSQEDLPKVMRGQCANQFIHRYQSVDELLNMGLSKKEAGKVFDLPVGQALLQVGNKKRFLRIEKPKMM</sequence>
<evidence type="ECO:0000259" key="1">
    <source>
        <dbReference type="SMART" id="SM00382"/>
    </source>
</evidence>
<reference evidence="2 3" key="1">
    <citation type="submission" date="2020-02" db="EMBL/GenBank/DDBJ databases">
        <title>Fructobacillus sp. isolated from paper mulberry of Taiwan.</title>
        <authorList>
            <person name="Lin S.-T."/>
        </authorList>
    </citation>
    <scope>NUCLEOTIDE SEQUENCE [LARGE SCALE GENOMIC DNA]</scope>
    <source>
        <strain evidence="2 3">M1-21</strain>
    </source>
</reference>
<dbReference type="RefSeq" id="WP_213792942.1">
    <property type="nucleotide sequence ID" value="NZ_JAAMFJ010000002.1"/>
</dbReference>
<evidence type="ECO:0000313" key="3">
    <source>
        <dbReference type="Proteomes" id="UP000735205"/>
    </source>
</evidence>
<organism evidence="2 3">
    <name type="scientific">Fructobacillus papyrifericola</name>
    <dbReference type="NCBI Taxonomy" id="2713172"/>
    <lineage>
        <taxon>Bacteria</taxon>
        <taxon>Bacillati</taxon>
        <taxon>Bacillota</taxon>
        <taxon>Bacilli</taxon>
        <taxon>Lactobacillales</taxon>
        <taxon>Lactobacillaceae</taxon>
        <taxon>Fructobacillus</taxon>
    </lineage>
</organism>
<dbReference type="EMBL" id="JAAMFJ010000002">
    <property type="protein sequence ID" value="MBS9336381.1"/>
    <property type="molecule type" value="Genomic_DNA"/>
</dbReference>
<gene>
    <name evidence="2" type="ORF">G6R28_03925</name>
</gene>
<dbReference type="SUPFAM" id="SSF52540">
    <property type="entry name" value="P-loop containing nucleoside triphosphate hydrolases"/>
    <property type="match status" value="1"/>
</dbReference>
<dbReference type="Proteomes" id="UP000735205">
    <property type="component" value="Unassembled WGS sequence"/>
</dbReference>
<dbReference type="Pfam" id="PF01935">
    <property type="entry name" value="DUF87"/>
    <property type="match status" value="1"/>
</dbReference>
<dbReference type="InterPro" id="IPR003593">
    <property type="entry name" value="AAA+_ATPase"/>
</dbReference>
<dbReference type="PANTHER" id="PTHR42957">
    <property type="entry name" value="HELICASE MJ1565-RELATED"/>
    <property type="match status" value="1"/>
</dbReference>